<keyword evidence="5" id="KW-1185">Reference proteome</keyword>
<organism evidence="4 5">
    <name type="scientific">Xenoophorus captivus</name>
    <dbReference type="NCBI Taxonomy" id="1517983"/>
    <lineage>
        <taxon>Eukaryota</taxon>
        <taxon>Metazoa</taxon>
        <taxon>Chordata</taxon>
        <taxon>Craniata</taxon>
        <taxon>Vertebrata</taxon>
        <taxon>Euteleostomi</taxon>
        <taxon>Actinopterygii</taxon>
        <taxon>Neopterygii</taxon>
        <taxon>Teleostei</taxon>
        <taxon>Neoteleostei</taxon>
        <taxon>Acanthomorphata</taxon>
        <taxon>Ovalentaria</taxon>
        <taxon>Atherinomorphae</taxon>
        <taxon>Cyprinodontiformes</taxon>
        <taxon>Goodeidae</taxon>
        <taxon>Xenoophorus</taxon>
    </lineage>
</organism>
<gene>
    <name evidence="4" type="ORF">XENOCAPTIV_030329</name>
</gene>
<proteinExistence type="predicted"/>
<comment type="caution">
    <text evidence="4">The sequence shown here is derived from an EMBL/GenBank/DDBJ whole genome shotgun (WGS) entry which is preliminary data.</text>
</comment>
<dbReference type="PANTHER" id="PTHR10340:SF25">
    <property type="entry name" value="ACID SPHINGOMYELINASE-LIKE PHOSPHODIESTERASE 3B"/>
    <property type="match status" value="1"/>
</dbReference>
<evidence type="ECO:0000313" key="4">
    <source>
        <dbReference type="EMBL" id="MEQ2203456.1"/>
    </source>
</evidence>
<dbReference type="InterPro" id="IPR045473">
    <property type="entry name" value="ASM_C"/>
</dbReference>
<evidence type="ECO:0000313" key="5">
    <source>
        <dbReference type="Proteomes" id="UP001434883"/>
    </source>
</evidence>
<evidence type="ECO:0000259" key="3">
    <source>
        <dbReference type="Pfam" id="PF19272"/>
    </source>
</evidence>
<evidence type="ECO:0000256" key="1">
    <source>
        <dbReference type="ARBA" id="ARBA00022801"/>
    </source>
</evidence>
<dbReference type="EMBL" id="JAHRIN010034539">
    <property type="protein sequence ID" value="MEQ2203456.1"/>
    <property type="molecule type" value="Genomic_DNA"/>
</dbReference>
<name>A0ABV0R601_9TELE</name>
<keyword evidence="1" id="KW-0378">Hydrolase</keyword>
<dbReference type="PANTHER" id="PTHR10340">
    <property type="entry name" value="SPHINGOMYELIN PHOSPHODIESTERASE"/>
    <property type="match status" value="1"/>
</dbReference>
<keyword evidence="2" id="KW-0325">Glycoprotein</keyword>
<evidence type="ECO:0000256" key="2">
    <source>
        <dbReference type="ARBA" id="ARBA00023180"/>
    </source>
</evidence>
<protein>
    <recommendedName>
        <fullName evidence="3">Sphingomyelin phosphodiesterase C-terminal domain-containing protein</fullName>
    </recommendedName>
</protein>
<sequence length="152" mass="17302">MLVLNTNLYYDQNKETLNVADPAGQSSSLVMFLQVSLRRKEINHGSHRKRWEKEYRLTESFRVPNASPASMHQLLERMAADRCYLQKYYEFNSVSHDLTECDGDCRVDHVCAAREVDFQRYEQCLVKEGAASINGGLLLVVSVAATIVIAGW</sequence>
<accession>A0ABV0R601</accession>
<feature type="domain" description="Sphingomyelin phosphodiesterase C-terminal" evidence="3">
    <location>
        <begin position="28"/>
        <end position="128"/>
    </location>
</feature>
<reference evidence="4 5" key="1">
    <citation type="submission" date="2021-06" db="EMBL/GenBank/DDBJ databases">
        <authorList>
            <person name="Palmer J.M."/>
        </authorList>
    </citation>
    <scope>NUCLEOTIDE SEQUENCE [LARGE SCALE GENOMIC DNA]</scope>
    <source>
        <strain evidence="4 5">XC_2019</strain>
        <tissue evidence="4">Muscle</tissue>
    </source>
</reference>
<dbReference type="Pfam" id="PF19272">
    <property type="entry name" value="ASMase_C"/>
    <property type="match status" value="1"/>
</dbReference>
<dbReference type="Proteomes" id="UP001434883">
    <property type="component" value="Unassembled WGS sequence"/>
</dbReference>